<sequence>MKRTVATIKQFDYTSKEEFDKDIIVMKKKGYTLIENGMYNNYLNAGKIDDSTWKFSAYFVKSSLL</sequence>
<dbReference type="EMBL" id="BHYK01000037">
    <property type="protein sequence ID" value="GCD12623.1"/>
    <property type="molecule type" value="Genomic_DNA"/>
</dbReference>
<dbReference type="Proteomes" id="UP000287872">
    <property type="component" value="Unassembled WGS sequence"/>
</dbReference>
<protein>
    <submittedName>
        <fullName evidence="1">Uncharacterized protein</fullName>
    </submittedName>
</protein>
<evidence type="ECO:0000313" key="2">
    <source>
        <dbReference type="Proteomes" id="UP000287872"/>
    </source>
</evidence>
<reference evidence="1 2" key="1">
    <citation type="submission" date="2018-11" db="EMBL/GenBank/DDBJ databases">
        <title>Genome sequencing and assembly of Clostridium tagluense strain A121.</title>
        <authorList>
            <person name="Murakami T."/>
            <person name="Segawa T."/>
            <person name="Shcherbakova V.A."/>
            <person name="Mori H."/>
            <person name="Yoshimura Y."/>
        </authorList>
    </citation>
    <scope>NUCLEOTIDE SEQUENCE [LARGE SCALE GENOMIC DNA]</scope>
    <source>
        <strain evidence="1 2">A121</strain>
    </source>
</reference>
<gene>
    <name evidence="1" type="ORF">Ctaglu_42460</name>
</gene>
<organism evidence="1 2">
    <name type="scientific">Clostridium tagluense</name>
    <dbReference type="NCBI Taxonomy" id="360422"/>
    <lineage>
        <taxon>Bacteria</taxon>
        <taxon>Bacillati</taxon>
        <taxon>Bacillota</taxon>
        <taxon>Clostridia</taxon>
        <taxon>Eubacteriales</taxon>
        <taxon>Clostridiaceae</taxon>
        <taxon>Clostridium</taxon>
    </lineage>
</organism>
<dbReference type="RefSeq" id="WP_125005456.1">
    <property type="nucleotide sequence ID" value="NZ_BHYK01000037.1"/>
</dbReference>
<comment type="caution">
    <text evidence="1">The sequence shown here is derived from an EMBL/GenBank/DDBJ whole genome shotgun (WGS) entry which is preliminary data.</text>
</comment>
<dbReference type="AlphaFoldDB" id="A0A401USU9"/>
<evidence type="ECO:0000313" key="1">
    <source>
        <dbReference type="EMBL" id="GCD12623.1"/>
    </source>
</evidence>
<keyword evidence="2" id="KW-1185">Reference proteome</keyword>
<name>A0A401USU9_9CLOT</name>
<accession>A0A401USU9</accession>
<proteinExistence type="predicted"/>